<sequence>MLILISISELWLTMRMLLSSSTQRECDSSQSQPLTFVMASLFVRTRKTASGGLDSSSNSTWVEFWLMTWDWERQSKFWPIWLR</sequence>
<keyword evidence="1" id="KW-0732">Signal</keyword>
<evidence type="ECO:0000313" key="3">
    <source>
        <dbReference type="Proteomes" id="UP000192639"/>
    </source>
</evidence>
<evidence type="ECO:0008006" key="4">
    <source>
        <dbReference type="Google" id="ProtNLM"/>
    </source>
</evidence>
<dbReference type="VEuPathDB" id="MicrosporidiaDB:ECANGB1_2664"/>
<feature type="chain" id="PRO_5013322196" description="Secreted protein" evidence="1">
    <location>
        <begin position="29"/>
        <end position="83"/>
    </location>
</feature>
<dbReference type="Proteomes" id="UP000192639">
    <property type="component" value="Unassembled WGS sequence"/>
</dbReference>
<comment type="caution">
    <text evidence="2">The sequence shown here is derived from an EMBL/GenBank/DDBJ whole genome shotgun (WGS) entry which is preliminary data.</text>
</comment>
<feature type="signal peptide" evidence="1">
    <location>
        <begin position="1"/>
        <end position="28"/>
    </location>
</feature>
<evidence type="ECO:0000256" key="1">
    <source>
        <dbReference type="SAM" id="SignalP"/>
    </source>
</evidence>
<accession>A0A1Y1S6A8</accession>
<dbReference type="AlphaFoldDB" id="A0A1Y1S6A8"/>
<reference evidence="2 3" key="1">
    <citation type="journal article" date="2017" name="Environ. Microbiol.">
        <title>Decay of the glycolytic pathway and adaptation to intranuclear parasitism within Enterocytozoonidae microsporidia.</title>
        <authorList>
            <person name="Wiredu Boakye D."/>
            <person name="Jaroenlak P."/>
            <person name="Prachumwat A."/>
            <person name="Williams T.A."/>
            <person name="Bateman K.S."/>
            <person name="Itsathitphaisarn O."/>
            <person name="Sritunyalucksana K."/>
            <person name="Paszkiewicz K.H."/>
            <person name="Moore K.A."/>
            <person name="Stentiford G.D."/>
            <person name="Williams B.A."/>
        </authorList>
    </citation>
    <scope>NUCLEOTIDE SEQUENCE [LARGE SCALE GENOMIC DNA]</scope>
    <source>
        <strain evidence="2 3">GB1</strain>
    </source>
</reference>
<evidence type="ECO:0000313" key="2">
    <source>
        <dbReference type="EMBL" id="ORD93713.1"/>
    </source>
</evidence>
<dbReference type="EMBL" id="LWDP01000053">
    <property type="protein sequence ID" value="ORD93713.1"/>
    <property type="molecule type" value="Genomic_DNA"/>
</dbReference>
<organism evidence="2 3">
    <name type="scientific">Enterospora canceri</name>
    <dbReference type="NCBI Taxonomy" id="1081671"/>
    <lineage>
        <taxon>Eukaryota</taxon>
        <taxon>Fungi</taxon>
        <taxon>Fungi incertae sedis</taxon>
        <taxon>Microsporidia</taxon>
        <taxon>Enterocytozoonidae</taxon>
        <taxon>Enterospora</taxon>
    </lineage>
</organism>
<gene>
    <name evidence="2" type="ORF">ECANGB1_2664</name>
</gene>
<protein>
    <recommendedName>
        <fullName evidence="4">Secreted protein</fullName>
    </recommendedName>
</protein>
<keyword evidence="3" id="KW-1185">Reference proteome</keyword>
<name>A0A1Y1S6A8_9MICR</name>
<proteinExistence type="predicted"/>